<keyword evidence="2" id="KW-1185">Reference proteome</keyword>
<evidence type="ECO:0000313" key="2">
    <source>
        <dbReference type="Proteomes" id="UP001396898"/>
    </source>
</evidence>
<sequence length="198" mass="22312">MKLHDRETAPRMPGCVRVVIQRRPFHQLVARSQTSLVMRDVNAVKLSCTEPENVVPGGLPLRDGFQQATPWKQPCHFNSSPTLSRPRTPNGVYARVRRAHLDAHSSLEDGGEDGMSLTRLDTAFNPQEVHTMPTIPGADQYRVIWRHLVAAQKLWMYHMARVAPQAFRGEDSFFILDERVHVFHKGVIYAGNPGGPSE</sequence>
<comment type="caution">
    <text evidence="1">The sequence shown here is derived from an EMBL/GenBank/DDBJ whole genome shotgun (WGS) entry which is preliminary data.</text>
</comment>
<gene>
    <name evidence="1" type="ORF">PG991_000642</name>
</gene>
<proteinExistence type="predicted"/>
<dbReference type="Proteomes" id="UP001396898">
    <property type="component" value="Unassembled WGS sequence"/>
</dbReference>
<organism evidence="1 2">
    <name type="scientific">Apiospora marii</name>
    <dbReference type="NCBI Taxonomy" id="335849"/>
    <lineage>
        <taxon>Eukaryota</taxon>
        <taxon>Fungi</taxon>
        <taxon>Dikarya</taxon>
        <taxon>Ascomycota</taxon>
        <taxon>Pezizomycotina</taxon>
        <taxon>Sordariomycetes</taxon>
        <taxon>Xylariomycetidae</taxon>
        <taxon>Amphisphaeriales</taxon>
        <taxon>Apiosporaceae</taxon>
        <taxon>Apiospora</taxon>
    </lineage>
</organism>
<reference evidence="1 2" key="1">
    <citation type="submission" date="2023-01" db="EMBL/GenBank/DDBJ databases">
        <title>Analysis of 21 Apiospora genomes using comparative genomics revels a genus with tremendous synthesis potential of carbohydrate active enzymes and secondary metabolites.</title>
        <authorList>
            <person name="Sorensen T."/>
        </authorList>
    </citation>
    <scope>NUCLEOTIDE SEQUENCE [LARGE SCALE GENOMIC DNA]</scope>
    <source>
        <strain evidence="1 2">CBS 20057</strain>
    </source>
</reference>
<protein>
    <submittedName>
        <fullName evidence="1">Uncharacterized protein</fullName>
    </submittedName>
</protein>
<name>A0ABR1STY9_9PEZI</name>
<accession>A0ABR1STY9</accession>
<dbReference type="EMBL" id="JAQQWI010000002">
    <property type="protein sequence ID" value="KAK8037296.1"/>
    <property type="molecule type" value="Genomic_DNA"/>
</dbReference>
<evidence type="ECO:0000313" key="1">
    <source>
        <dbReference type="EMBL" id="KAK8037296.1"/>
    </source>
</evidence>